<gene>
    <name evidence="3" type="ORF">CEUTPL_LOCUS13807</name>
</gene>
<proteinExistence type="predicted"/>
<dbReference type="InterPro" id="IPR032071">
    <property type="entry name" value="DUF4806"/>
</dbReference>
<dbReference type="EMBL" id="OU892285">
    <property type="protein sequence ID" value="CAG9773416.1"/>
    <property type="molecule type" value="Genomic_DNA"/>
</dbReference>
<name>A0A9N9MXD9_9CUCU</name>
<evidence type="ECO:0000313" key="4">
    <source>
        <dbReference type="Proteomes" id="UP001152799"/>
    </source>
</evidence>
<reference evidence="3" key="1">
    <citation type="submission" date="2022-01" db="EMBL/GenBank/DDBJ databases">
        <authorList>
            <person name="King R."/>
        </authorList>
    </citation>
    <scope>NUCLEOTIDE SEQUENCE</scope>
</reference>
<feature type="domain" description="DUF4806" evidence="2">
    <location>
        <begin position="241"/>
        <end position="323"/>
    </location>
</feature>
<sequence>MAKKYAVIYFPAENIYSEIPTSWLTPDKEYCWWPNSINCKSFMTRDEPPDESTWARHRIKFEVYASTLESARRKAENPSYMTGGEELVPKIRTRKPRTISSNSSSCFETITPPPSPKKLKKKKLTSTNQLKKVMALGEQTEIPAEQEIQETIKLPNPPGQEKKKMENSTCSGKFDLSFLVINYYITYTKQLDELLVAVEKLSLTVANMQKYIISIDNRLKTINAEEGRVVADKVMENLNKNLPLTSTENVPEFDEMMENEDFKNTYVQFIKRIGGRDFKDHVNRSLPKIFTNDLGKECSYIGLRGNYKLQKFNFMRIFVDIIMVQHSATLHEVEKSVGEWFRLSNQRKKRVEKNSKD</sequence>
<dbReference type="Pfam" id="PF16064">
    <property type="entry name" value="DUF4806"/>
    <property type="match status" value="1"/>
</dbReference>
<keyword evidence="4" id="KW-1185">Reference proteome</keyword>
<evidence type="ECO:0000313" key="3">
    <source>
        <dbReference type="EMBL" id="CAG9773416.1"/>
    </source>
</evidence>
<dbReference type="AlphaFoldDB" id="A0A9N9MXD9"/>
<evidence type="ECO:0000256" key="1">
    <source>
        <dbReference type="SAM" id="MobiDB-lite"/>
    </source>
</evidence>
<dbReference type="PANTHER" id="PTHR34153:SF2">
    <property type="entry name" value="SI:CH211-262H13.3-RELATED"/>
    <property type="match status" value="1"/>
</dbReference>
<dbReference type="PANTHER" id="PTHR34153">
    <property type="entry name" value="SI:CH211-262H13.3-RELATED-RELATED"/>
    <property type="match status" value="1"/>
</dbReference>
<dbReference type="Proteomes" id="UP001152799">
    <property type="component" value="Chromosome 9"/>
</dbReference>
<accession>A0A9N9MXD9</accession>
<dbReference type="OrthoDB" id="6771355at2759"/>
<protein>
    <recommendedName>
        <fullName evidence="2">DUF4806 domain-containing protein</fullName>
    </recommendedName>
</protein>
<evidence type="ECO:0000259" key="2">
    <source>
        <dbReference type="Pfam" id="PF16064"/>
    </source>
</evidence>
<organism evidence="3 4">
    <name type="scientific">Ceutorhynchus assimilis</name>
    <name type="common">cabbage seed weevil</name>
    <dbReference type="NCBI Taxonomy" id="467358"/>
    <lineage>
        <taxon>Eukaryota</taxon>
        <taxon>Metazoa</taxon>
        <taxon>Ecdysozoa</taxon>
        <taxon>Arthropoda</taxon>
        <taxon>Hexapoda</taxon>
        <taxon>Insecta</taxon>
        <taxon>Pterygota</taxon>
        <taxon>Neoptera</taxon>
        <taxon>Endopterygota</taxon>
        <taxon>Coleoptera</taxon>
        <taxon>Polyphaga</taxon>
        <taxon>Cucujiformia</taxon>
        <taxon>Curculionidae</taxon>
        <taxon>Ceutorhynchinae</taxon>
        <taxon>Ceutorhynchus</taxon>
    </lineage>
</organism>
<feature type="region of interest" description="Disordered" evidence="1">
    <location>
        <begin position="97"/>
        <end position="123"/>
    </location>
</feature>
<feature type="compositionally biased region" description="Polar residues" evidence="1">
    <location>
        <begin position="98"/>
        <end position="108"/>
    </location>
</feature>